<dbReference type="PRINTS" id="PR00503">
    <property type="entry name" value="BROMODOMAIN"/>
</dbReference>
<feature type="region of interest" description="Disordered" evidence="11">
    <location>
        <begin position="924"/>
        <end position="969"/>
    </location>
</feature>
<keyword evidence="5" id="KW-0862">Zinc</keyword>
<keyword evidence="3" id="KW-0677">Repeat</keyword>
<dbReference type="InterPro" id="IPR011011">
    <property type="entry name" value="Znf_FYVE_PHD"/>
</dbReference>
<feature type="compositionally biased region" description="Low complexity" evidence="11">
    <location>
        <begin position="1056"/>
        <end position="1065"/>
    </location>
</feature>
<dbReference type="InterPro" id="IPR001965">
    <property type="entry name" value="Znf_PHD"/>
</dbReference>
<dbReference type="Gene3D" id="3.30.40.10">
    <property type="entry name" value="Zinc/RING finger domain, C3HC4 (zinc finger)"/>
    <property type="match status" value="2"/>
</dbReference>
<evidence type="ECO:0000259" key="14">
    <source>
        <dbReference type="PROSITE" id="PS50812"/>
    </source>
</evidence>
<dbReference type="InterPro" id="IPR019786">
    <property type="entry name" value="Zinc_finger_PHD-type_CS"/>
</dbReference>
<dbReference type="PROSITE" id="PS51805">
    <property type="entry name" value="EPHD"/>
    <property type="match status" value="1"/>
</dbReference>
<dbReference type="AlphaFoldDB" id="A0A8H7C8D4"/>
<feature type="compositionally biased region" description="Pro residues" evidence="11">
    <location>
        <begin position="656"/>
        <end position="667"/>
    </location>
</feature>
<feature type="domain" description="PWWP" evidence="14">
    <location>
        <begin position="1117"/>
        <end position="1188"/>
    </location>
</feature>
<keyword evidence="8" id="KW-0539">Nucleus</keyword>
<dbReference type="Gene3D" id="2.30.30.140">
    <property type="match status" value="1"/>
</dbReference>
<dbReference type="PROSITE" id="PS01359">
    <property type="entry name" value="ZF_PHD_1"/>
    <property type="match status" value="1"/>
</dbReference>
<keyword evidence="1" id="KW-0597">Phosphoprotein</keyword>
<dbReference type="InterPro" id="IPR034732">
    <property type="entry name" value="EPHD"/>
</dbReference>
<dbReference type="GO" id="GO:0006357">
    <property type="term" value="P:regulation of transcription by RNA polymerase II"/>
    <property type="evidence" value="ECO:0007669"/>
    <property type="project" value="TreeGrafter"/>
</dbReference>
<dbReference type="CDD" id="cd15492">
    <property type="entry name" value="PHD_BRPF_JADE_like"/>
    <property type="match status" value="1"/>
</dbReference>
<dbReference type="Pfam" id="PF00439">
    <property type="entry name" value="Bromodomain"/>
    <property type="match status" value="1"/>
</dbReference>
<evidence type="ECO:0000256" key="8">
    <source>
        <dbReference type="ARBA" id="ARBA00023242"/>
    </source>
</evidence>
<dbReference type="PANTHER" id="PTHR13793:SF107">
    <property type="entry name" value="BROMODOMAIN-CONTAINING PROTEIN HOMOLOG"/>
    <property type="match status" value="1"/>
</dbReference>
<dbReference type="PROSITE" id="PS50812">
    <property type="entry name" value="PWWP"/>
    <property type="match status" value="1"/>
</dbReference>
<evidence type="ECO:0000256" key="5">
    <source>
        <dbReference type="ARBA" id="ARBA00022833"/>
    </source>
</evidence>
<dbReference type="InterPro" id="IPR050701">
    <property type="entry name" value="Histone_Mod_Regulator"/>
</dbReference>
<proteinExistence type="predicted"/>
<evidence type="ECO:0000256" key="10">
    <source>
        <dbReference type="PROSITE-ProRule" id="PRU00146"/>
    </source>
</evidence>
<feature type="domain" description="Bromo" evidence="12">
    <location>
        <begin position="479"/>
        <end position="541"/>
    </location>
</feature>
<dbReference type="CDD" id="cd04369">
    <property type="entry name" value="Bromodomain"/>
    <property type="match status" value="1"/>
</dbReference>
<feature type="domain" description="PHD-type" evidence="13">
    <location>
        <begin position="131"/>
        <end position="181"/>
    </location>
</feature>
<evidence type="ECO:0000256" key="2">
    <source>
        <dbReference type="ARBA" id="ARBA00022723"/>
    </source>
</evidence>
<evidence type="ECO:0000256" key="4">
    <source>
        <dbReference type="ARBA" id="ARBA00022771"/>
    </source>
</evidence>
<dbReference type="PANTHER" id="PTHR13793">
    <property type="entry name" value="PHD FINGER PROTEINS"/>
    <property type="match status" value="1"/>
</dbReference>
<dbReference type="SMART" id="SM00249">
    <property type="entry name" value="PHD"/>
    <property type="match status" value="2"/>
</dbReference>
<feature type="compositionally biased region" description="Pro residues" evidence="11">
    <location>
        <begin position="738"/>
        <end position="748"/>
    </location>
</feature>
<dbReference type="InterPro" id="IPR036427">
    <property type="entry name" value="Bromodomain-like_sf"/>
</dbReference>
<dbReference type="SUPFAM" id="SSF63748">
    <property type="entry name" value="Tudor/PWWP/MBT"/>
    <property type="match status" value="1"/>
</dbReference>
<dbReference type="CDD" id="cd05839">
    <property type="entry name" value="PWWP_BRPF"/>
    <property type="match status" value="1"/>
</dbReference>
<sequence length="1241" mass="138985">MGRAGRSSPSIVALPKALFNKIEEDDSTQPGGVHDLQARSYGYNDFSDFVRPEHYIRHIEPLESDLARQVEYDMDEQDQEWLDAINAERRKEQLDRVSYELFEIIMDRLEKEWFDLTKNIPKLDLALPSEDSTCAICDDSEGENSNAIVFCDGCNLAVHQDCYGVPYIPEGQWLCRKCTVSPENPVQCILCPNEGGAFKQTTNGDWVHLLCAIWVPETRVVNEVFMEPVSGAEKISKQRWRLRCSICDIREGACIQCAKTSCFLAFHATCARKEKLLSSMKSTQGSEPPVLSCYCERHLPKEQQEARAVALAAEGSEVDDEVNVTSNKSARAYAKTYHTGPPLVPALIVNRIVSYITKVTLRKKVDFVNTLCRYWSLKREARRGAPLLKRLHLEPWTAAAGVKVRSKDEKRMKLDQLMRLRDDLLALRSLTELCRKRESRKYRQSEVIYDVVSKAFFSHEDAMRHVLDRIVLLDKQDFFKNPVSKLIVPDYYDIVSKPMCWNMIEAKLDRHEYWDVQAFKDDVDLVVANALLYNKSDSAIYRAASRLKKNIPPIYAVLDKERVVSQELSNGIYTPVPEVKPELGIDTQLNGHTTENDEAVNSTQPLQDRATVGDLEPPMDVLELLTVTDIIKPDLTMDLQEEPLQSLFRYELAVLKPPPTPVPPPPPRAKKPKRDRKAEYERAKAKKAAAAAAAMATAAEALTLLNGGHNRHHHHPHNVPFTEQDVARPHMGAQGHLPPSPLSPPAHVPPSFTRPIQQDSFEFRMPMPNELSIDTNMAVYDGGAATEPAGQLSPSSPRSERPPRRKRPSMTLPGRSEVPPVVSDVDNRDSFKMFDAGWILPPDHKRGGRLPPVDRSTQPPPRKRAKTELAPSSRLSVISMSASENQIMHTSPLSEPNIAGPPLSPTSTRSNVAFHEQLLAALPTPEIKAPPETPVLPEPSPSNLVEKPITASPSPPASAPVPSSSRQLPPLDLSILGNRKIVEGANGTIIIEELDTPAIRRAKNMKRKEERRQEMLRRDSLMSAMTEGSPAAVPMSIGSSVIAAESPNKPSKGTGADSELSSLSEFESEFADEPGQLKEPKKGKRRSSITMPKAPFSKKSYKEDSVGVPITDKMLEGGTLVWAKADSYPWWPAVIFEQDDPDVPLNILQGCREAREKRQIKLHILRFFDKNQSWQYLPVERLALLGENPDLDAEMQAPSSKRQRWKSHNIRRDCCEAYKLALSEMETGSDAEAPGRRVEKV</sequence>
<organism evidence="16 17">
    <name type="scientific">Agaricus bisporus var. burnettii</name>
    <dbReference type="NCBI Taxonomy" id="192524"/>
    <lineage>
        <taxon>Eukaryota</taxon>
        <taxon>Fungi</taxon>
        <taxon>Dikarya</taxon>
        <taxon>Basidiomycota</taxon>
        <taxon>Agaricomycotina</taxon>
        <taxon>Agaricomycetes</taxon>
        <taxon>Agaricomycetidae</taxon>
        <taxon>Agaricales</taxon>
        <taxon>Agaricineae</taxon>
        <taxon>Agaricaceae</taxon>
        <taxon>Agaricus</taxon>
    </lineage>
</organism>
<feature type="region of interest" description="Disordered" evidence="11">
    <location>
        <begin position="655"/>
        <end position="679"/>
    </location>
</feature>
<comment type="caution">
    <text evidence="16">The sequence shown here is derived from an EMBL/GenBank/DDBJ whole genome shotgun (WGS) entry which is preliminary data.</text>
</comment>
<name>A0A8H7C8D4_AGABI</name>
<feature type="region of interest" description="Disordered" evidence="11">
    <location>
        <begin position="730"/>
        <end position="754"/>
    </location>
</feature>
<dbReference type="InterPro" id="IPR001487">
    <property type="entry name" value="Bromodomain"/>
</dbReference>
<dbReference type="FunFam" id="3.30.40.10:FF:000008">
    <property type="entry name" value="Bromodomain containing 1, isoform CRA_a"/>
    <property type="match status" value="1"/>
</dbReference>
<keyword evidence="2" id="KW-0479">Metal-binding</keyword>
<dbReference type="InterPro" id="IPR013083">
    <property type="entry name" value="Znf_RING/FYVE/PHD"/>
</dbReference>
<feature type="compositionally biased region" description="Pro residues" evidence="11">
    <location>
        <begin position="931"/>
        <end position="940"/>
    </location>
</feature>
<dbReference type="SUPFAM" id="SSF47370">
    <property type="entry name" value="Bromodomain"/>
    <property type="match status" value="1"/>
</dbReference>
<evidence type="ECO:0008006" key="18">
    <source>
        <dbReference type="Google" id="ProtNLM"/>
    </source>
</evidence>
<feature type="domain" description="PHD-type" evidence="15">
    <location>
        <begin position="185"/>
        <end position="299"/>
    </location>
</feature>
<dbReference type="Pfam" id="PF10513">
    <property type="entry name" value="EPL1"/>
    <property type="match status" value="1"/>
</dbReference>
<dbReference type="Gene3D" id="1.20.920.10">
    <property type="entry name" value="Bromodomain-like"/>
    <property type="match status" value="1"/>
</dbReference>
<dbReference type="GO" id="GO:0008270">
    <property type="term" value="F:zinc ion binding"/>
    <property type="evidence" value="ECO:0007669"/>
    <property type="project" value="UniProtKB-KW"/>
</dbReference>
<feature type="region of interest" description="Disordered" evidence="11">
    <location>
        <begin position="1043"/>
        <end position="1101"/>
    </location>
</feature>
<dbReference type="PROSITE" id="PS00633">
    <property type="entry name" value="BROMODOMAIN_1"/>
    <property type="match status" value="1"/>
</dbReference>
<evidence type="ECO:0000256" key="6">
    <source>
        <dbReference type="ARBA" id="ARBA00022990"/>
    </source>
</evidence>
<evidence type="ECO:0000313" key="16">
    <source>
        <dbReference type="EMBL" id="KAF7770309.1"/>
    </source>
</evidence>
<evidence type="ECO:0000256" key="11">
    <source>
        <dbReference type="SAM" id="MobiDB-lite"/>
    </source>
</evidence>
<evidence type="ECO:0000256" key="9">
    <source>
        <dbReference type="PROSITE-ProRule" id="PRU00035"/>
    </source>
</evidence>
<dbReference type="InterPro" id="IPR018359">
    <property type="entry name" value="Bromodomain_CS"/>
</dbReference>
<dbReference type="Pfam" id="PF00855">
    <property type="entry name" value="PWWP"/>
    <property type="match status" value="1"/>
</dbReference>
<evidence type="ECO:0000259" key="12">
    <source>
        <dbReference type="PROSITE" id="PS50014"/>
    </source>
</evidence>
<accession>A0A8H7C8D4</accession>
<keyword evidence="6" id="KW-0007">Acetylation</keyword>
<evidence type="ECO:0000256" key="1">
    <source>
        <dbReference type="ARBA" id="ARBA00022553"/>
    </source>
</evidence>
<dbReference type="SUPFAM" id="SSF57903">
    <property type="entry name" value="FYVE/PHD zinc finger"/>
    <property type="match status" value="1"/>
</dbReference>
<keyword evidence="4 10" id="KW-0863">Zinc-finger</keyword>
<dbReference type="InterPro" id="IPR019787">
    <property type="entry name" value="Znf_PHD-finger"/>
</dbReference>
<dbReference type="InterPro" id="IPR019542">
    <property type="entry name" value="Enhancer_polycomb-like_N"/>
</dbReference>
<dbReference type="SMART" id="SM00293">
    <property type="entry name" value="PWWP"/>
    <property type="match status" value="1"/>
</dbReference>
<keyword evidence="7 9" id="KW-0103">Bromodomain</keyword>
<dbReference type="EMBL" id="JABXXO010000009">
    <property type="protein sequence ID" value="KAF7770309.1"/>
    <property type="molecule type" value="Genomic_DNA"/>
</dbReference>
<gene>
    <name evidence="16" type="ORF">Agabi119p4_6283</name>
</gene>
<reference evidence="16 17" key="1">
    <citation type="journal article" name="Sci. Rep.">
        <title>Telomere-to-telomere assembled and centromere annotated genomes of the two main subspecies of the button mushroom Agaricus bisporus reveal especially polymorphic chromosome ends.</title>
        <authorList>
            <person name="Sonnenberg A.S.M."/>
            <person name="Sedaghat-Telgerd N."/>
            <person name="Lavrijssen B."/>
            <person name="Ohm R.A."/>
            <person name="Hendrickx P.M."/>
            <person name="Scholtmeijer K."/>
            <person name="Baars J.J.P."/>
            <person name="van Peer A."/>
        </authorList>
    </citation>
    <scope>NUCLEOTIDE SEQUENCE [LARGE SCALE GENOMIC DNA]</scope>
    <source>
        <strain evidence="16 17">H119_p4</strain>
    </source>
</reference>
<dbReference type="SMART" id="SM00297">
    <property type="entry name" value="BROMO"/>
    <property type="match status" value="1"/>
</dbReference>
<dbReference type="GO" id="GO:0006325">
    <property type="term" value="P:chromatin organization"/>
    <property type="evidence" value="ECO:0007669"/>
    <property type="project" value="UniProtKB-ARBA"/>
</dbReference>
<dbReference type="InterPro" id="IPR000313">
    <property type="entry name" value="PWWP_dom"/>
</dbReference>
<dbReference type="Pfam" id="PF13831">
    <property type="entry name" value="PHD_2"/>
    <property type="match status" value="1"/>
</dbReference>
<evidence type="ECO:0000259" key="13">
    <source>
        <dbReference type="PROSITE" id="PS50016"/>
    </source>
</evidence>
<feature type="region of interest" description="Disordered" evidence="11">
    <location>
        <begin position="837"/>
        <end position="872"/>
    </location>
</feature>
<protein>
    <recommendedName>
        <fullName evidence="18">Peregrin</fullName>
    </recommendedName>
</protein>
<feature type="region of interest" description="Disordered" evidence="11">
    <location>
        <begin position="783"/>
        <end position="825"/>
    </location>
</feature>
<dbReference type="Proteomes" id="UP000629468">
    <property type="component" value="Unassembled WGS sequence"/>
</dbReference>
<evidence type="ECO:0000256" key="7">
    <source>
        <dbReference type="ARBA" id="ARBA00023117"/>
    </source>
</evidence>
<dbReference type="PROSITE" id="PS50016">
    <property type="entry name" value="ZF_PHD_2"/>
    <property type="match status" value="1"/>
</dbReference>
<dbReference type="Pfam" id="PF13832">
    <property type="entry name" value="zf-HC5HC2H_2"/>
    <property type="match status" value="1"/>
</dbReference>
<evidence type="ECO:0000256" key="3">
    <source>
        <dbReference type="ARBA" id="ARBA00022737"/>
    </source>
</evidence>
<evidence type="ECO:0000313" key="17">
    <source>
        <dbReference type="Proteomes" id="UP000629468"/>
    </source>
</evidence>
<dbReference type="PROSITE" id="PS50014">
    <property type="entry name" value="BROMODOMAIN_2"/>
    <property type="match status" value="1"/>
</dbReference>
<evidence type="ECO:0000259" key="15">
    <source>
        <dbReference type="PROSITE" id="PS51805"/>
    </source>
</evidence>